<accession>A0A8J8GB61</accession>
<feature type="signal peptide" evidence="1">
    <location>
        <begin position="1"/>
        <end position="19"/>
    </location>
</feature>
<protein>
    <recommendedName>
        <fullName evidence="4">Membrane or secreted protein</fullName>
    </recommendedName>
</protein>
<reference evidence="2" key="1">
    <citation type="submission" date="2020-05" db="EMBL/GenBank/DDBJ databases">
        <title>Genomic Encyclopedia of Type Strains, Phase IV (KMG-V): Genome sequencing to study the core and pangenomes of soil and plant-associated prokaryotes.</title>
        <authorList>
            <person name="Whitman W."/>
        </authorList>
    </citation>
    <scope>NUCLEOTIDE SEQUENCE</scope>
    <source>
        <strain evidence="2">16F</strain>
    </source>
</reference>
<organism evidence="2 3">
    <name type="scientific">Frigoriflavimonas asaccharolytica</name>
    <dbReference type="NCBI Taxonomy" id="2735899"/>
    <lineage>
        <taxon>Bacteria</taxon>
        <taxon>Pseudomonadati</taxon>
        <taxon>Bacteroidota</taxon>
        <taxon>Flavobacteriia</taxon>
        <taxon>Flavobacteriales</taxon>
        <taxon>Weeksellaceae</taxon>
        <taxon>Frigoriflavimonas</taxon>
    </lineage>
</organism>
<comment type="caution">
    <text evidence="2">The sequence shown here is derived from an EMBL/GenBank/DDBJ whole genome shotgun (WGS) entry which is preliminary data.</text>
</comment>
<proteinExistence type="predicted"/>
<evidence type="ECO:0000313" key="2">
    <source>
        <dbReference type="EMBL" id="NRS93995.1"/>
    </source>
</evidence>
<dbReference type="RefSeq" id="WP_173780541.1">
    <property type="nucleotide sequence ID" value="NZ_JABSNO010000036.1"/>
</dbReference>
<evidence type="ECO:0008006" key="4">
    <source>
        <dbReference type="Google" id="ProtNLM"/>
    </source>
</evidence>
<keyword evidence="1" id="KW-0732">Signal</keyword>
<dbReference type="EMBL" id="JABSNO010000036">
    <property type="protein sequence ID" value="NRS93995.1"/>
    <property type="molecule type" value="Genomic_DNA"/>
</dbReference>
<evidence type="ECO:0000313" key="3">
    <source>
        <dbReference type="Proteomes" id="UP000610746"/>
    </source>
</evidence>
<dbReference type="Gene3D" id="2.40.128.490">
    <property type="entry name" value="Uncharacterised protein PF14869, DUF4488"/>
    <property type="match status" value="1"/>
</dbReference>
<sequence>MKKLILALFATFAIFAANAQSPIGAWESFETLESGQKIRMVVIFTEDYQVLTTFDAETGAFIDTNGGSWSLDGDVMTEVAAFNSDSSTAVGKKSSFKIILTDAILEIPKFALKFTRIDDGKPGELQGAWLMSGRIVDGKEQKRDITGPQKTMKILSGKRFQWIAYHTETKEFLGTGGGTYTTENGRYTENIEFFSKDNTKVGLKLGFDYLLENAVWKHSGFSSKGAPINEIWVLRK</sequence>
<evidence type="ECO:0000256" key="1">
    <source>
        <dbReference type="SAM" id="SignalP"/>
    </source>
</evidence>
<keyword evidence="3" id="KW-1185">Reference proteome</keyword>
<dbReference type="AlphaFoldDB" id="A0A8J8GB61"/>
<name>A0A8J8GB61_9FLAO</name>
<dbReference type="Proteomes" id="UP000610746">
    <property type="component" value="Unassembled WGS sequence"/>
</dbReference>
<feature type="chain" id="PRO_5035169172" description="Membrane or secreted protein" evidence="1">
    <location>
        <begin position="20"/>
        <end position="236"/>
    </location>
</feature>
<gene>
    <name evidence="2" type="ORF">HNQ03_003090</name>
</gene>